<name>A0A6C2U4V4_PONDE</name>
<sequence length="304" mass="33498">MNVKKLFASAVALSCGLVAMAADSHPVNVLIVDGFSNHDWEHTTRSLQTVLASSGGFLVEVSTFPEAGADDWNPTFSGYDVVIQNCNDIKSKTQWPRRVEQALEAYVSNGGGLYVFHSANNAFPGWEEYNRMIGLGWRGKDFGWAITVDDDATVVRVPPGAGEKTSHGKRVDALVTRLGEHPIHAGLPRQWISADIEIYRYARGPAENLTVLSYAKDEKTGTNFPVEWTVGYGKGRVYSSTLGHVWHDQSQPEGMRCAAHQTLIPRIVQWLAGNDVESTVAIDFPRPEANSLRPYPQAKPSKEM</sequence>
<evidence type="ECO:0000256" key="1">
    <source>
        <dbReference type="SAM" id="SignalP"/>
    </source>
</evidence>
<dbReference type="AlphaFoldDB" id="A0A6C2U4V4"/>
<dbReference type="Pfam" id="PF06283">
    <property type="entry name" value="ThuA"/>
    <property type="match status" value="1"/>
</dbReference>
<keyword evidence="4" id="KW-1185">Reference proteome</keyword>
<dbReference type="InterPro" id="IPR029062">
    <property type="entry name" value="Class_I_gatase-like"/>
</dbReference>
<dbReference type="InterPro" id="IPR029010">
    <property type="entry name" value="ThuA-like"/>
</dbReference>
<dbReference type="SUPFAM" id="SSF52317">
    <property type="entry name" value="Class I glutamine amidotransferase-like"/>
    <property type="match status" value="1"/>
</dbReference>
<dbReference type="Proteomes" id="UP000366872">
    <property type="component" value="Unassembled WGS sequence"/>
</dbReference>
<feature type="signal peptide" evidence="1">
    <location>
        <begin position="1"/>
        <end position="21"/>
    </location>
</feature>
<keyword evidence="1" id="KW-0732">Signal</keyword>
<evidence type="ECO:0000313" key="3">
    <source>
        <dbReference type="EMBL" id="VGO15010.1"/>
    </source>
</evidence>
<dbReference type="RefSeq" id="WP_136080623.1">
    <property type="nucleotide sequence ID" value="NZ_CAAHFG010000002.1"/>
</dbReference>
<dbReference type="EMBL" id="CAAHFG010000002">
    <property type="protein sequence ID" value="VGO15010.1"/>
    <property type="molecule type" value="Genomic_DNA"/>
</dbReference>
<feature type="chain" id="PRO_5025499457" description="ThuA-like domain-containing protein" evidence="1">
    <location>
        <begin position="22"/>
        <end position="304"/>
    </location>
</feature>
<dbReference type="Gene3D" id="3.40.50.880">
    <property type="match status" value="1"/>
</dbReference>
<organism evidence="3 4">
    <name type="scientific">Pontiella desulfatans</name>
    <dbReference type="NCBI Taxonomy" id="2750659"/>
    <lineage>
        <taxon>Bacteria</taxon>
        <taxon>Pseudomonadati</taxon>
        <taxon>Kiritimatiellota</taxon>
        <taxon>Kiritimatiellia</taxon>
        <taxon>Kiritimatiellales</taxon>
        <taxon>Pontiellaceae</taxon>
        <taxon>Pontiella</taxon>
    </lineage>
</organism>
<gene>
    <name evidence="3" type="ORF">PDESU_03590</name>
</gene>
<evidence type="ECO:0000313" key="4">
    <source>
        <dbReference type="Proteomes" id="UP000366872"/>
    </source>
</evidence>
<proteinExistence type="predicted"/>
<dbReference type="PANTHER" id="PTHR40469:SF2">
    <property type="entry name" value="GALACTOSE-BINDING DOMAIN-LIKE SUPERFAMILY PROTEIN"/>
    <property type="match status" value="1"/>
</dbReference>
<accession>A0A6C2U4V4</accession>
<evidence type="ECO:0000259" key="2">
    <source>
        <dbReference type="Pfam" id="PF06283"/>
    </source>
</evidence>
<dbReference type="PANTHER" id="PTHR40469">
    <property type="entry name" value="SECRETED GLYCOSYL HYDROLASE"/>
    <property type="match status" value="1"/>
</dbReference>
<protein>
    <recommendedName>
        <fullName evidence="2">ThuA-like domain-containing protein</fullName>
    </recommendedName>
</protein>
<feature type="domain" description="ThuA-like" evidence="2">
    <location>
        <begin position="28"/>
        <end position="253"/>
    </location>
</feature>
<reference evidence="3 4" key="1">
    <citation type="submission" date="2019-04" db="EMBL/GenBank/DDBJ databases">
        <authorList>
            <person name="Van Vliet M D."/>
        </authorList>
    </citation>
    <scope>NUCLEOTIDE SEQUENCE [LARGE SCALE GENOMIC DNA]</scope>
    <source>
        <strain evidence="3 4">F1</strain>
    </source>
</reference>